<evidence type="ECO:0000256" key="4">
    <source>
        <dbReference type="ARBA" id="ARBA00022679"/>
    </source>
</evidence>
<dbReference type="PANTHER" id="PTHR33908:SF11">
    <property type="entry name" value="MEMBRANE PROTEIN"/>
    <property type="match status" value="1"/>
</dbReference>
<feature type="transmembrane region" description="Helical" evidence="8">
    <location>
        <begin position="279"/>
        <end position="295"/>
    </location>
</feature>
<protein>
    <submittedName>
        <fullName evidence="10">Glycosyltransferase family 39 protein</fullName>
        <ecNumber evidence="10">2.4.-.-</ecNumber>
    </submittedName>
</protein>
<organism evidence="10 11">
    <name type="scientific">Govanella unica</name>
    <dbReference type="NCBI Taxonomy" id="2975056"/>
    <lineage>
        <taxon>Bacteria</taxon>
        <taxon>Pseudomonadati</taxon>
        <taxon>Pseudomonadota</taxon>
        <taxon>Alphaproteobacteria</taxon>
        <taxon>Emcibacterales</taxon>
        <taxon>Govanellaceae</taxon>
        <taxon>Govanella</taxon>
    </lineage>
</organism>
<feature type="transmembrane region" description="Helical" evidence="8">
    <location>
        <begin position="367"/>
        <end position="385"/>
    </location>
</feature>
<evidence type="ECO:0000256" key="5">
    <source>
        <dbReference type="ARBA" id="ARBA00022692"/>
    </source>
</evidence>
<feature type="transmembrane region" description="Helical" evidence="8">
    <location>
        <begin position="315"/>
        <end position="334"/>
    </location>
</feature>
<dbReference type="InterPro" id="IPR050297">
    <property type="entry name" value="LipidA_mod_glycosyltrf_83"/>
</dbReference>
<keyword evidence="4 10" id="KW-0808">Transferase</keyword>
<gene>
    <name evidence="10" type="ORF">NYP16_04080</name>
</gene>
<dbReference type="Proteomes" id="UP001141619">
    <property type="component" value="Unassembled WGS sequence"/>
</dbReference>
<feature type="domain" description="Glycosyltransferase RgtA/B/C/D-like" evidence="9">
    <location>
        <begin position="74"/>
        <end position="217"/>
    </location>
</feature>
<dbReference type="GO" id="GO:0016763">
    <property type="term" value="F:pentosyltransferase activity"/>
    <property type="evidence" value="ECO:0007669"/>
    <property type="project" value="TreeGrafter"/>
</dbReference>
<feature type="transmembrane region" description="Helical" evidence="8">
    <location>
        <begin position="113"/>
        <end position="131"/>
    </location>
</feature>
<keyword evidence="3 10" id="KW-0328">Glycosyltransferase</keyword>
<keyword evidence="6 8" id="KW-1133">Transmembrane helix</keyword>
<evidence type="ECO:0000256" key="6">
    <source>
        <dbReference type="ARBA" id="ARBA00022989"/>
    </source>
</evidence>
<dbReference type="AlphaFoldDB" id="A0A9X3TWW6"/>
<evidence type="ECO:0000256" key="2">
    <source>
        <dbReference type="ARBA" id="ARBA00022475"/>
    </source>
</evidence>
<reference evidence="10" key="1">
    <citation type="submission" date="2022-08" db="EMBL/GenBank/DDBJ databases">
        <authorList>
            <person name="Vandamme P."/>
            <person name="Hettiarachchi A."/>
            <person name="Peeters C."/>
            <person name="Cnockaert M."/>
            <person name="Carlier A."/>
        </authorList>
    </citation>
    <scope>NUCLEOTIDE SEQUENCE</scope>
    <source>
        <strain evidence="10">LMG 31809</strain>
    </source>
</reference>
<keyword evidence="7 8" id="KW-0472">Membrane</keyword>
<evidence type="ECO:0000313" key="11">
    <source>
        <dbReference type="Proteomes" id="UP001141619"/>
    </source>
</evidence>
<dbReference type="GO" id="GO:0005886">
    <property type="term" value="C:plasma membrane"/>
    <property type="evidence" value="ECO:0007669"/>
    <property type="project" value="UniProtKB-SubCell"/>
</dbReference>
<keyword evidence="11" id="KW-1185">Reference proteome</keyword>
<dbReference type="PANTHER" id="PTHR33908">
    <property type="entry name" value="MANNOSYLTRANSFERASE YKCB-RELATED"/>
    <property type="match status" value="1"/>
</dbReference>
<comment type="subcellular location">
    <subcellularLocation>
        <location evidence="1">Cell membrane</location>
        <topology evidence="1">Multi-pass membrane protein</topology>
    </subcellularLocation>
</comment>
<reference evidence="10" key="2">
    <citation type="journal article" date="2023" name="Syst. Appl. Microbiol.">
        <title>Govania unica gen. nov., sp. nov., a rare biosphere bacterium that represents a novel family in the class Alphaproteobacteria.</title>
        <authorList>
            <person name="Vandamme P."/>
            <person name="Peeters C."/>
            <person name="Hettiarachchi A."/>
            <person name="Cnockaert M."/>
            <person name="Carlier A."/>
        </authorList>
    </citation>
    <scope>NUCLEOTIDE SEQUENCE</scope>
    <source>
        <strain evidence="10">LMG 31809</strain>
    </source>
</reference>
<accession>A0A9X3TWW6</accession>
<evidence type="ECO:0000256" key="7">
    <source>
        <dbReference type="ARBA" id="ARBA00023136"/>
    </source>
</evidence>
<dbReference type="EMBL" id="JANWOI010000001">
    <property type="protein sequence ID" value="MDA5193133.1"/>
    <property type="molecule type" value="Genomic_DNA"/>
</dbReference>
<evidence type="ECO:0000256" key="1">
    <source>
        <dbReference type="ARBA" id="ARBA00004651"/>
    </source>
</evidence>
<evidence type="ECO:0000256" key="8">
    <source>
        <dbReference type="SAM" id="Phobius"/>
    </source>
</evidence>
<comment type="caution">
    <text evidence="10">The sequence shown here is derived from an EMBL/GenBank/DDBJ whole genome shotgun (WGS) entry which is preliminary data.</text>
</comment>
<feature type="transmembrane region" description="Helical" evidence="8">
    <location>
        <begin position="177"/>
        <end position="198"/>
    </location>
</feature>
<keyword evidence="5 8" id="KW-0812">Transmembrane</keyword>
<dbReference type="Pfam" id="PF13231">
    <property type="entry name" value="PMT_2"/>
    <property type="match status" value="1"/>
</dbReference>
<dbReference type="GO" id="GO:0009103">
    <property type="term" value="P:lipopolysaccharide biosynthetic process"/>
    <property type="evidence" value="ECO:0007669"/>
    <property type="project" value="UniProtKB-ARBA"/>
</dbReference>
<evidence type="ECO:0000259" key="9">
    <source>
        <dbReference type="Pfam" id="PF13231"/>
    </source>
</evidence>
<dbReference type="RefSeq" id="WP_274942827.1">
    <property type="nucleotide sequence ID" value="NZ_JANWOI010000001.1"/>
</dbReference>
<feature type="transmembrane region" description="Helical" evidence="8">
    <location>
        <begin position="205"/>
        <end position="225"/>
    </location>
</feature>
<dbReference type="InterPro" id="IPR038731">
    <property type="entry name" value="RgtA/B/C-like"/>
</dbReference>
<feature type="transmembrane region" description="Helical" evidence="8">
    <location>
        <begin position="340"/>
        <end position="360"/>
    </location>
</feature>
<dbReference type="EC" id="2.4.-.-" evidence="10"/>
<proteinExistence type="predicted"/>
<name>A0A9X3TWW6_9PROT</name>
<feature type="transmembrane region" description="Helical" evidence="8">
    <location>
        <begin position="88"/>
        <end position="107"/>
    </location>
</feature>
<evidence type="ECO:0000313" key="10">
    <source>
        <dbReference type="EMBL" id="MDA5193133.1"/>
    </source>
</evidence>
<feature type="transmembrane region" description="Helical" evidence="8">
    <location>
        <begin position="20"/>
        <end position="39"/>
    </location>
</feature>
<evidence type="ECO:0000256" key="3">
    <source>
        <dbReference type="ARBA" id="ARBA00022676"/>
    </source>
</evidence>
<sequence>MLFRRAPEQVSALDIFKHMLILGLVAVLMLSFSWTGFTASDDSYYVMAGRGWLHDFPYVAEFFGTARELVNIPIAASFGVFGDTEFAAVLPTVLYFLATVGLTYAGLLWVTGPAAAFAAGLLMLTVPLFALKATIPSADLALLFYASLSFWLFWRAAGRPDRAVLLFGSGMAAGAALLSHELALALPIFFTILFLVGFRMGRMPYFLIFFGFLAIIGLDTLYYWIMTGDPLHRFDLMQAGTVLTVDRVSVPPFSFDDSGNFHIWAGIDPLVMMLSKQEFALLFYFAIPAMAWLATRRLDLAEGPAERRVLVLARLLTLLVVVWCLFSAIVLADAKLLPRYFMVPAYGSFVAMMLVAAQLWQARRLTLLSVLGVAFVGCNLVAIHLDNRNPRFAERELVTFLKTTREPVYTDPMTADKAELYLQWARLPMSRLRVTPPEPGALYFYNPKSAGQPNRLMTADDMPQFQPQAHWTKVWMAQEQPRLIVRLLDAVHFGPLLPERLYRKLAEPNPPVTVYRLDQVYADATLGGR</sequence>
<keyword evidence="2" id="KW-1003">Cell membrane</keyword>